<evidence type="ECO:0000313" key="3">
    <source>
        <dbReference type="Proteomes" id="UP000277896"/>
    </source>
</evidence>
<dbReference type="AlphaFoldDB" id="A0AAD0X8X7"/>
<dbReference type="EMBL" id="CP032744">
    <property type="protein sequence ID" value="AYJ39771.1"/>
    <property type="molecule type" value="Genomic_DNA"/>
</dbReference>
<dbReference type="SUPFAM" id="SSF46689">
    <property type="entry name" value="Homeodomain-like"/>
    <property type="match status" value="1"/>
</dbReference>
<organism evidence="2 3">
    <name type="scientific">Lactiplantibacillus paraplantarum</name>
    <dbReference type="NCBI Taxonomy" id="60520"/>
    <lineage>
        <taxon>Bacteria</taxon>
        <taxon>Bacillati</taxon>
        <taxon>Bacillota</taxon>
        <taxon>Bacilli</taxon>
        <taxon>Lactobacillales</taxon>
        <taxon>Lactobacillaceae</taxon>
        <taxon>Lactiplantibacillus</taxon>
    </lineage>
</organism>
<gene>
    <name evidence="2" type="ORF">LP667_13695</name>
</gene>
<dbReference type="Proteomes" id="UP000277896">
    <property type="component" value="Chromosome"/>
</dbReference>
<evidence type="ECO:0000313" key="2">
    <source>
        <dbReference type="EMBL" id="AYJ39771.1"/>
    </source>
</evidence>
<sequence length="105" mass="12144">MGLGHFVSMILLAVIGGSGMVEPMDIEALQPIYRQLDELVGSKNMVKIFEYYRGVQVILPLHLYNREAAKQQIVKRYDGTNQAELTRLYGYSERWTRAILRNMEH</sequence>
<reference evidence="2 3" key="1">
    <citation type="submission" date="2018-10" db="EMBL/GenBank/DDBJ databases">
        <title>Genome seuquencing of Lactobacillus species.</title>
        <authorList>
            <person name="Baek C."/>
            <person name="Yi H."/>
        </authorList>
    </citation>
    <scope>NUCLEOTIDE SEQUENCE [LARGE SCALE GENOMIC DNA]</scope>
    <source>
        <strain evidence="2 3">DSM 10667</strain>
    </source>
</reference>
<dbReference type="InterPro" id="IPR009057">
    <property type="entry name" value="Homeodomain-like_sf"/>
</dbReference>
<protein>
    <recommendedName>
        <fullName evidence="1">Mor transcription activator domain-containing protein</fullName>
    </recommendedName>
</protein>
<feature type="domain" description="Mor transcription activator" evidence="1">
    <location>
        <begin position="28"/>
        <end position="104"/>
    </location>
</feature>
<dbReference type="InterPro" id="IPR014875">
    <property type="entry name" value="Mor_transcription_activator"/>
</dbReference>
<dbReference type="Pfam" id="PF08765">
    <property type="entry name" value="Mor"/>
    <property type="match status" value="1"/>
</dbReference>
<evidence type="ECO:0000259" key="1">
    <source>
        <dbReference type="Pfam" id="PF08765"/>
    </source>
</evidence>
<name>A0AAD0X8X7_9LACO</name>
<proteinExistence type="predicted"/>
<accession>A0AAD0X8X7</accession>
<dbReference type="Gene3D" id="1.10.10.60">
    <property type="entry name" value="Homeodomain-like"/>
    <property type="match status" value="1"/>
</dbReference>